<sequence length="345" mass="38203">MPPKTEKLMEDPNVMYFQLGQADLQKLAKLTPFAKQLVICLFHVLHQGLHLADEQSRTPIDTSTNAGALCEKYTSTALKNDLSADKLLSLRKTGPSMKFIIRHLTFDSKFTAQCIFQLCIWRAFAFGNLDHLSELSIDLDSKPPEFDTIKETICKRGGQVNILISAYGSFQIGKSKVPNMLEKFWELSIALEVEKQPCTFAEIYDSLWNKNIPSLPQGGLLVWLIACDLAEFGVCLAPNGEDLAKHMLEAGGKAAGPTKGLKFVGKTSKADVPSESVEDLASVFDCVMEVFSYPDEELEEIAALTSACESLQGRKFSVADLEHGLCKIAREDTMRIRMAKKKGSK</sequence>
<proteinExistence type="predicted"/>
<evidence type="ECO:0000313" key="2">
    <source>
        <dbReference type="Proteomes" id="UP000566819"/>
    </source>
</evidence>
<protein>
    <submittedName>
        <fullName evidence="1">Uncharacterized protein</fullName>
    </submittedName>
</protein>
<accession>A0A8H4W1Z2</accession>
<reference evidence="1 2" key="1">
    <citation type="submission" date="2020-03" db="EMBL/GenBank/DDBJ databases">
        <title>Draft Genome Sequence of Cudoniella acicularis.</title>
        <authorList>
            <person name="Buettner E."/>
            <person name="Kellner H."/>
        </authorList>
    </citation>
    <scope>NUCLEOTIDE SEQUENCE [LARGE SCALE GENOMIC DNA]</scope>
    <source>
        <strain evidence="1 2">DSM 108380</strain>
    </source>
</reference>
<dbReference type="Proteomes" id="UP000566819">
    <property type="component" value="Unassembled WGS sequence"/>
</dbReference>
<comment type="caution">
    <text evidence="1">The sequence shown here is derived from an EMBL/GenBank/DDBJ whole genome shotgun (WGS) entry which is preliminary data.</text>
</comment>
<dbReference type="OrthoDB" id="3542933at2759"/>
<dbReference type="AlphaFoldDB" id="A0A8H4W1Z2"/>
<organism evidence="1 2">
    <name type="scientific">Cudoniella acicularis</name>
    <dbReference type="NCBI Taxonomy" id="354080"/>
    <lineage>
        <taxon>Eukaryota</taxon>
        <taxon>Fungi</taxon>
        <taxon>Dikarya</taxon>
        <taxon>Ascomycota</taxon>
        <taxon>Pezizomycotina</taxon>
        <taxon>Leotiomycetes</taxon>
        <taxon>Helotiales</taxon>
        <taxon>Tricladiaceae</taxon>
        <taxon>Cudoniella</taxon>
    </lineage>
</organism>
<keyword evidence="2" id="KW-1185">Reference proteome</keyword>
<gene>
    <name evidence="1" type="ORF">G7Y89_g7437</name>
</gene>
<name>A0A8H4W1Z2_9HELO</name>
<evidence type="ECO:0000313" key="1">
    <source>
        <dbReference type="EMBL" id="KAF4630702.1"/>
    </source>
</evidence>
<dbReference type="EMBL" id="JAAMPI010000523">
    <property type="protein sequence ID" value="KAF4630702.1"/>
    <property type="molecule type" value="Genomic_DNA"/>
</dbReference>